<name>A0A380KFM0_9STRE</name>
<dbReference type="Proteomes" id="UP000254924">
    <property type="component" value="Unassembled WGS sequence"/>
</dbReference>
<reference evidence="5 6" key="1">
    <citation type="submission" date="2018-06" db="EMBL/GenBank/DDBJ databases">
        <authorList>
            <consortium name="Pathogen Informatics"/>
            <person name="Doyle S."/>
        </authorList>
    </citation>
    <scope>NUCLEOTIDE SEQUENCE [LARGE SCALE GENOMIC DNA]</scope>
    <source>
        <strain evidence="5 6">NCTC12224</strain>
    </source>
</reference>
<dbReference type="PANTHER" id="PTHR46847:SF1">
    <property type="entry name" value="D-ALLOSE-BINDING PERIPLASMIC PROTEIN-RELATED"/>
    <property type="match status" value="1"/>
</dbReference>
<dbReference type="InterPro" id="IPR028082">
    <property type="entry name" value="Peripla_BP_I"/>
</dbReference>
<proteinExistence type="inferred from homology"/>
<evidence type="ECO:0000256" key="1">
    <source>
        <dbReference type="ARBA" id="ARBA00004196"/>
    </source>
</evidence>
<evidence type="ECO:0000313" key="5">
    <source>
        <dbReference type="EMBL" id="SUN63781.1"/>
    </source>
</evidence>
<dbReference type="OrthoDB" id="9814427at2"/>
<evidence type="ECO:0000259" key="4">
    <source>
        <dbReference type="Pfam" id="PF13407"/>
    </source>
</evidence>
<sequence length="314" mass="34691">MKKVLSFPVVVTSITVLLTLGIYAWGQQKALNPNRLTVGTTYMTMNNDFYQVVNDEIVRKLERQGNRVYTRDPQLSVTKQCQQIELFIKQKVDAIIINPVDSHSKKLLGYLKKAKQKGIKIIVVDTQLSDKKLADTTIVSDNYQAGVLIAKHLMADQKSAQILILEHKTTVSASSRVRGFVDTLAPYANYQIVARKETKGQTEVAMPQVERVIASGVSFDTVMSLNDRAALGALAAIQSHRLTSVAIYSVDGSRDFKQLLSQTNTLKGTVAQSPITMGKRAAASVYSLVKGKKVAKNITIKVSWYDRNSPVEMG</sequence>
<organism evidence="5 6">
    <name type="scientific">Streptococcus hyointestinalis</name>
    <dbReference type="NCBI Taxonomy" id="1337"/>
    <lineage>
        <taxon>Bacteria</taxon>
        <taxon>Bacillati</taxon>
        <taxon>Bacillota</taxon>
        <taxon>Bacilli</taxon>
        <taxon>Lactobacillales</taxon>
        <taxon>Streptococcaceae</taxon>
        <taxon>Streptococcus</taxon>
    </lineage>
</organism>
<dbReference type="SUPFAM" id="SSF53822">
    <property type="entry name" value="Periplasmic binding protein-like I"/>
    <property type="match status" value="1"/>
</dbReference>
<keyword evidence="3" id="KW-0732">Signal</keyword>
<dbReference type="EMBL" id="UHFN01000007">
    <property type="protein sequence ID" value="SUN63781.1"/>
    <property type="molecule type" value="Genomic_DNA"/>
</dbReference>
<dbReference type="InterPro" id="IPR025997">
    <property type="entry name" value="SBP_2_dom"/>
</dbReference>
<evidence type="ECO:0000256" key="2">
    <source>
        <dbReference type="ARBA" id="ARBA00007639"/>
    </source>
</evidence>
<dbReference type="PANTHER" id="PTHR46847">
    <property type="entry name" value="D-ALLOSE-BINDING PERIPLASMIC PROTEIN-RELATED"/>
    <property type="match status" value="1"/>
</dbReference>
<dbReference type="CDD" id="cd19971">
    <property type="entry name" value="PBP1_ABC_sugar_binding-like"/>
    <property type="match status" value="1"/>
</dbReference>
<feature type="domain" description="Periplasmic binding protein" evidence="4">
    <location>
        <begin position="41"/>
        <end position="293"/>
    </location>
</feature>
<comment type="subcellular location">
    <subcellularLocation>
        <location evidence="1">Cell envelope</location>
    </subcellularLocation>
</comment>
<keyword evidence="6" id="KW-1185">Reference proteome</keyword>
<dbReference type="GO" id="GO:0030246">
    <property type="term" value="F:carbohydrate binding"/>
    <property type="evidence" value="ECO:0007669"/>
    <property type="project" value="UniProtKB-ARBA"/>
</dbReference>
<accession>A0A380KFM0</accession>
<dbReference type="GO" id="GO:0030313">
    <property type="term" value="C:cell envelope"/>
    <property type="evidence" value="ECO:0007669"/>
    <property type="project" value="UniProtKB-SubCell"/>
</dbReference>
<gene>
    <name evidence="5" type="primary">rbsB</name>
    <name evidence="5" type="ORF">NCTC12224_02628</name>
</gene>
<evidence type="ECO:0000313" key="6">
    <source>
        <dbReference type="Proteomes" id="UP000254924"/>
    </source>
</evidence>
<dbReference type="AlphaFoldDB" id="A0A380KFM0"/>
<dbReference type="Gene3D" id="3.40.50.2300">
    <property type="match status" value="2"/>
</dbReference>
<evidence type="ECO:0000256" key="3">
    <source>
        <dbReference type="ARBA" id="ARBA00022729"/>
    </source>
</evidence>
<dbReference type="Pfam" id="PF13407">
    <property type="entry name" value="Peripla_BP_4"/>
    <property type="match status" value="1"/>
</dbReference>
<comment type="similarity">
    <text evidence="2">Belongs to the bacterial solute-binding protein 2 family.</text>
</comment>
<protein>
    <submittedName>
        <fullName evidence="5">Ribose transport system substrate-binding protein</fullName>
    </submittedName>
</protein>